<keyword evidence="5" id="KW-1185">Reference proteome</keyword>
<reference evidence="4 5" key="1">
    <citation type="submission" date="2019-04" db="EMBL/GenBank/DDBJ databases">
        <title>Azoarcus rhizosphaerae sp. nov. isolated from rhizosphere of Ficus religiosa.</title>
        <authorList>
            <person name="Lin S.-Y."/>
            <person name="Hameed A."/>
            <person name="Hsu Y.-H."/>
            <person name="Young C.-C."/>
        </authorList>
    </citation>
    <scope>NUCLEOTIDE SEQUENCE [LARGE SCALE GENOMIC DNA]</scope>
    <source>
        <strain evidence="4 5">CC-YHH848</strain>
    </source>
</reference>
<dbReference type="SUPFAM" id="SSF54197">
    <property type="entry name" value="HIT-like"/>
    <property type="match status" value="1"/>
</dbReference>
<dbReference type="InterPro" id="IPR036265">
    <property type="entry name" value="HIT-like_sf"/>
</dbReference>
<dbReference type="Pfam" id="PF19327">
    <property type="entry name" value="Ap4A_phos_N"/>
    <property type="match status" value="1"/>
</dbReference>
<evidence type="ECO:0000259" key="3">
    <source>
        <dbReference type="Pfam" id="PF19327"/>
    </source>
</evidence>
<dbReference type="GO" id="GO:0009117">
    <property type="term" value="P:nucleotide metabolic process"/>
    <property type="evidence" value="ECO:0007669"/>
    <property type="project" value="InterPro"/>
</dbReference>
<dbReference type="PANTHER" id="PTHR38420:SF1">
    <property type="entry name" value="PUTATIVE (AFU_ORTHOLOGUE AFUA_5G14690)-RELATED"/>
    <property type="match status" value="1"/>
</dbReference>
<dbReference type="EMBL" id="SSOD01000020">
    <property type="protein sequence ID" value="THF56579.1"/>
    <property type="molecule type" value="Genomic_DNA"/>
</dbReference>
<feature type="active site" description="Nucleophile" evidence="1">
    <location>
        <position position="154"/>
    </location>
</feature>
<evidence type="ECO:0000256" key="1">
    <source>
        <dbReference type="PIRSR" id="PIRSR000846-1"/>
    </source>
</evidence>
<accession>A0A4S4AC72</accession>
<dbReference type="InterPro" id="IPR043171">
    <property type="entry name" value="Ap4A_phos1/2-like"/>
</dbReference>
<dbReference type="PANTHER" id="PTHR38420">
    <property type="entry name" value="AP-4-A PHOSPHORYLASE II"/>
    <property type="match status" value="1"/>
</dbReference>
<organism evidence="4 5">
    <name type="scientific">Pseudothauera rhizosphaerae</name>
    <dbReference type="NCBI Taxonomy" id="2565932"/>
    <lineage>
        <taxon>Bacteria</taxon>
        <taxon>Pseudomonadati</taxon>
        <taxon>Pseudomonadota</taxon>
        <taxon>Betaproteobacteria</taxon>
        <taxon>Rhodocyclales</taxon>
        <taxon>Zoogloeaceae</taxon>
        <taxon>Pseudothauera</taxon>
    </lineage>
</organism>
<dbReference type="InterPro" id="IPR045759">
    <property type="entry name" value="Ap4A_phos1/2_N"/>
</dbReference>
<dbReference type="PIRSF" id="PIRSF000846">
    <property type="entry name" value="ATP_adenylyltr"/>
    <property type="match status" value="1"/>
</dbReference>
<evidence type="ECO:0000313" key="5">
    <source>
        <dbReference type="Proteomes" id="UP000307956"/>
    </source>
</evidence>
<name>A0A4S4AC72_9RHOO</name>
<dbReference type="InterPro" id="IPR019200">
    <property type="entry name" value="ATP_adenylylTrfase_C"/>
</dbReference>
<feature type="domain" description="Ap4A phosphorylase 1/2 N-terminal" evidence="3">
    <location>
        <begin position="6"/>
        <end position="162"/>
    </location>
</feature>
<dbReference type="AlphaFoldDB" id="A0A4S4AC72"/>
<dbReference type="Gene3D" id="3.30.428.70">
    <property type="match status" value="1"/>
</dbReference>
<protein>
    <submittedName>
        <fullName evidence="4">Phosphorylase</fullName>
    </submittedName>
</protein>
<dbReference type="Pfam" id="PF09830">
    <property type="entry name" value="ATP_transf"/>
    <property type="match status" value="1"/>
</dbReference>
<feature type="domain" description="ATP adenylyltransferase C-terminal" evidence="2">
    <location>
        <begin position="188"/>
        <end position="293"/>
    </location>
</feature>
<dbReference type="GO" id="GO:0003877">
    <property type="term" value="F:ATP:ADP adenylyltransferase activity"/>
    <property type="evidence" value="ECO:0007669"/>
    <property type="project" value="InterPro"/>
</dbReference>
<evidence type="ECO:0000259" key="2">
    <source>
        <dbReference type="Pfam" id="PF09830"/>
    </source>
</evidence>
<dbReference type="RefSeq" id="WP_136386673.1">
    <property type="nucleotide sequence ID" value="NZ_SSOD01000020.1"/>
</dbReference>
<dbReference type="InterPro" id="IPR009163">
    <property type="entry name" value="Ap4A_phos1/2"/>
</dbReference>
<sequence>MAQTAPAAPSGLLARIELTRNRALESGSLQPILTERATLENGALPFSVRWISSLEHKHAAREQAAGRRDGDFNPFLPPEPALTVGPLGEAHLAVLNKFPVIDRHLLVITRAFEDQTAPLTAADFAALAFVMGPHGGLGFYNGGAAAGASQRHKHLQWIPAAAGEASLAPQTARLTAQAGDTAVHTLAELPYRHAFVRLNTVEWDRPQAAGERLHAAFVRLCAALDVPAAADPMPPYNLLLDRDWMLLVPRRREHWEDISVNALGFAGSLFVRRPAQIELIRTAGPLRLLAEVAEPADY</sequence>
<dbReference type="Proteomes" id="UP000307956">
    <property type="component" value="Unassembled WGS sequence"/>
</dbReference>
<evidence type="ECO:0000313" key="4">
    <source>
        <dbReference type="EMBL" id="THF56579.1"/>
    </source>
</evidence>
<gene>
    <name evidence="4" type="ORF">E6O51_19385</name>
</gene>
<dbReference type="GO" id="GO:0005524">
    <property type="term" value="F:ATP binding"/>
    <property type="evidence" value="ECO:0007669"/>
    <property type="project" value="InterPro"/>
</dbReference>
<proteinExistence type="predicted"/>
<dbReference type="OrthoDB" id="421767at2"/>
<comment type="caution">
    <text evidence="4">The sequence shown here is derived from an EMBL/GenBank/DDBJ whole genome shotgun (WGS) entry which is preliminary data.</text>
</comment>